<evidence type="ECO:0000313" key="3">
    <source>
        <dbReference type="Proteomes" id="UP000024635"/>
    </source>
</evidence>
<keyword evidence="1" id="KW-0812">Transmembrane</keyword>
<feature type="transmembrane region" description="Helical" evidence="1">
    <location>
        <begin position="15"/>
        <end position="32"/>
    </location>
</feature>
<proteinExistence type="predicted"/>
<keyword evidence="1" id="KW-0472">Membrane</keyword>
<organism evidence="2 3">
    <name type="scientific">Ancylostoma ceylanicum</name>
    <dbReference type="NCBI Taxonomy" id="53326"/>
    <lineage>
        <taxon>Eukaryota</taxon>
        <taxon>Metazoa</taxon>
        <taxon>Ecdysozoa</taxon>
        <taxon>Nematoda</taxon>
        <taxon>Chromadorea</taxon>
        <taxon>Rhabditida</taxon>
        <taxon>Rhabditina</taxon>
        <taxon>Rhabditomorpha</taxon>
        <taxon>Strongyloidea</taxon>
        <taxon>Ancylostomatidae</taxon>
        <taxon>Ancylostomatinae</taxon>
        <taxon>Ancylostoma</taxon>
    </lineage>
</organism>
<comment type="caution">
    <text evidence="2">The sequence shown here is derived from an EMBL/GenBank/DDBJ whole genome shotgun (WGS) entry which is preliminary data.</text>
</comment>
<name>A0A016RYV0_9BILA</name>
<gene>
    <name evidence="2" type="primary">Acey_s0341.g3005</name>
    <name evidence="2" type="ORF">Y032_0341g3005</name>
</gene>
<evidence type="ECO:0000313" key="2">
    <source>
        <dbReference type="EMBL" id="EYB83169.1"/>
    </source>
</evidence>
<reference evidence="3" key="1">
    <citation type="journal article" date="2015" name="Nat. Genet.">
        <title>The genome and transcriptome of the zoonotic hookworm Ancylostoma ceylanicum identify infection-specific gene families.</title>
        <authorList>
            <person name="Schwarz E.M."/>
            <person name="Hu Y."/>
            <person name="Antoshechkin I."/>
            <person name="Miller M.M."/>
            <person name="Sternberg P.W."/>
            <person name="Aroian R.V."/>
        </authorList>
    </citation>
    <scope>NUCLEOTIDE SEQUENCE</scope>
    <source>
        <strain evidence="3">HY135</strain>
    </source>
</reference>
<dbReference type="EMBL" id="JARK01001677">
    <property type="protein sequence ID" value="EYB83169.1"/>
    <property type="molecule type" value="Genomic_DNA"/>
</dbReference>
<evidence type="ECO:0000256" key="1">
    <source>
        <dbReference type="SAM" id="Phobius"/>
    </source>
</evidence>
<dbReference type="AlphaFoldDB" id="A0A016RYV0"/>
<keyword evidence="3" id="KW-1185">Reference proteome</keyword>
<keyword evidence="1" id="KW-1133">Transmembrane helix</keyword>
<accession>A0A016RYV0</accession>
<protein>
    <submittedName>
        <fullName evidence="2">Uncharacterized protein</fullName>
    </submittedName>
</protein>
<dbReference type="Proteomes" id="UP000024635">
    <property type="component" value="Unassembled WGS sequence"/>
</dbReference>
<sequence>MIPDSDLNENSSLPLWYITAALSSLLPIQRLFNENASPRTHRQQSPLFASLPFVKISEWRWYVIVDDLDSRRGG</sequence>